<dbReference type="Proteomes" id="UP000198287">
    <property type="component" value="Unassembled WGS sequence"/>
</dbReference>
<dbReference type="GO" id="GO:0005975">
    <property type="term" value="P:carbohydrate metabolic process"/>
    <property type="evidence" value="ECO:0007669"/>
    <property type="project" value="InterPro"/>
</dbReference>
<feature type="domain" description="NodB homology" evidence="2">
    <location>
        <begin position="66"/>
        <end position="138"/>
    </location>
</feature>
<reference evidence="3 4" key="1">
    <citation type="submission" date="2015-12" db="EMBL/GenBank/DDBJ databases">
        <title>The genome of Folsomia candida.</title>
        <authorList>
            <person name="Faddeeva A."/>
            <person name="Derks M.F."/>
            <person name="Anvar Y."/>
            <person name="Smit S."/>
            <person name="Van Straalen N."/>
            <person name="Roelofs D."/>
        </authorList>
    </citation>
    <scope>NUCLEOTIDE SEQUENCE [LARGE SCALE GENOMIC DNA]</scope>
    <source>
        <strain evidence="3 4">VU population</strain>
        <tissue evidence="3">Whole body</tissue>
    </source>
</reference>
<evidence type="ECO:0000313" key="4">
    <source>
        <dbReference type="Proteomes" id="UP000198287"/>
    </source>
</evidence>
<dbReference type="OrthoDB" id="504708at2759"/>
<name>A0A226DZA0_FOLCA</name>
<protein>
    <submittedName>
        <fullName evidence="3">Chitooligosaccharide deacetylase</fullName>
    </submittedName>
</protein>
<dbReference type="SUPFAM" id="SSF88713">
    <property type="entry name" value="Glycoside hydrolase/deacetylase"/>
    <property type="match status" value="1"/>
</dbReference>
<gene>
    <name evidence="3" type="ORF">Fcan01_14263</name>
</gene>
<keyword evidence="4" id="KW-1185">Reference proteome</keyword>
<evidence type="ECO:0000313" key="3">
    <source>
        <dbReference type="EMBL" id="OXA50613.1"/>
    </source>
</evidence>
<dbReference type="GO" id="GO:0016810">
    <property type="term" value="F:hydrolase activity, acting on carbon-nitrogen (but not peptide) bonds"/>
    <property type="evidence" value="ECO:0007669"/>
    <property type="project" value="InterPro"/>
</dbReference>
<dbReference type="EMBL" id="LNIX01000008">
    <property type="protein sequence ID" value="OXA50613.1"/>
    <property type="molecule type" value="Genomic_DNA"/>
</dbReference>
<sequence length="354" mass="39639">MNFVNFLIGVTSFCLLLLLTHSASLSGGDEVRAPAPQCPTDGSCQLPTCHCASTTPPGGLFGPNVPQIVYLTFDDAVTIVNHPFYASALFNRKNPNGASISATFFITHEYSNYSLVHDLYRKGHEIALHSITHTTTTQYWANMNESGGLTWECSRPTYTYRKPGLWPYTNDFRSIQDCQIAPCPDEAFPGFWTVPMLDFIGDDGFPCAMVDECTPVPKTQQDTFSLLLRNFNDLYTTNRAPMGVFTHSAWLIGPVDRPEFAERMAGYLQFLDHLGSLPDVYMVSVSQALEWVKNPTGVADIDTFQPWAPKPEATNNCVFPRNCRYDNSTWERFMSACVPCPLNYPWVYNNLGVN</sequence>
<comment type="caution">
    <text evidence="3">The sequence shown here is derived from an EMBL/GenBank/DDBJ whole genome shotgun (WGS) entry which is preliminary data.</text>
</comment>
<dbReference type="OMA" id="HPTSANE"/>
<evidence type="ECO:0000256" key="1">
    <source>
        <dbReference type="SAM" id="SignalP"/>
    </source>
</evidence>
<dbReference type="InterPro" id="IPR011330">
    <property type="entry name" value="Glyco_hydro/deAcase_b/a-brl"/>
</dbReference>
<dbReference type="PANTHER" id="PTHR45985:SF3">
    <property type="entry name" value="CHITIN DEACETYLASE-LIKE 4"/>
    <property type="match status" value="1"/>
</dbReference>
<dbReference type="Gene3D" id="3.20.20.370">
    <property type="entry name" value="Glycoside hydrolase/deacetylase"/>
    <property type="match status" value="2"/>
</dbReference>
<proteinExistence type="predicted"/>
<evidence type="ECO:0000259" key="2">
    <source>
        <dbReference type="Pfam" id="PF01522"/>
    </source>
</evidence>
<dbReference type="PANTHER" id="PTHR45985">
    <property type="match status" value="1"/>
</dbReference>
<feature type="signal peptide" evidence="1">
    <location>
        <begin position="1"/>
        <end position="22"/>
    </location>
</feature>
<keyword evidence="1" id="KW-0732">Signal</keyword>
<accession>A0A226DZA0</accession>
<dbReference type="Pfam" id="PF01522">
    <property type="entry name" value="Polysacc_deac_1"/>
    <property type="match status" value="1"/>
</dbReference>
<dbReference type="AlphaFoldDB" id="A0A226DZA0"/>
<dbReference type="InterPro" id="IPR002509">
    <property type="entry name" value="NODB_dom"/>
</dbReference>
<feature type="chain" id="PRO_5012013891" evidence="1">
    <location>
        <begin position="23"/>
        <end position="354"/>
    </location>
</feature>
<organism evidence="3 4">
    <name type="scientific">Folsomia candida</name>
    <name type="common">Springtail</name>
    <dbReference type="NCBI Taxonomy" id="158441"/>
    <lineage>
        <taxon>Eukaryota</taxon>
        <taxon>Metazoa</taxon>
        <taxon>Ecdysozoa</taxon>
        <taxon>Arthropoda</taxon>
        <taxon>Hexapoda</taxon>
        <taxon>Collembola</taxon>
        <taxon>Entomobryomorpha</taxon>
        <taxon>Isotomoidea</taxon>
        <taxon>Isotomidae</taxon>
        <taxon>Proisotominae</taxon>
        <taxon>Folsomia</taxon>
    </lineage>
</organism>
<dbReference type="InterPro" id="IPR052740">
    <property type="entry name" value="CE4"/>
</dbReference>